<evidence type="ECO:0000313" key="3">
    <source>
        <dbReference type="EMBL" id="CUU43817.1"/>
    </source>
</evidence>
<accession>A0A0S4Q8L8</accession>
<feature type="domain" description="Thiol:disulfide interchange protein DsbD N-terminal" evidence="2">
    <location>
        <begin position="40"/>
        <end position="146"/>
    </location>
</feature>
<dbReference type="Proteomes" id="UP000065734">
    <property type="component" value="Chromosome I"/>
</dbReference>
<dbReference type="AlphaFoldDB" id="A0A0S4Q8L8"/>
<evidence type="ECO:0000259" key="2">
    <source>
        <dbReference type="Pfam" id="PF11412"/>
    </source>
</evidence>
<gene>
    <name evidence="3" type="ORF">BVIRIDIS_28440</name>
</gene>
<keyword evidence="1" id="KW-0732">Signal</keyword>
<organism evidence="3 4">
    <name type="scientific">Blastochloris viridis</name>
    <name type="common">Rhodopseudomonas viridis</name>
    <dbReference type="NCBI Taxonomy" id="1079"/>
    <lineage>
        <taxon>Bacteria</taxon>
        <taxon>Pseudomonadati</taxon>
        <taxon>Pseudomonadota</taxon>
        <taxon>Alphaproteobacteria</taxon>
        <taxon>Hyphomicrobiales</taxon>
        <taxon>Blastochloridaceae</taxon>
        <taxon>Blastochloris</taxon>
    </lineage>
</organism>
<reference evidence="4" key="1">
    <citation type="journal article" date="2016" name="Genome Announc.">
        <title>Revised genome sequence of the purple photosynthetic bacterium Blastochloris viridis.</title>
        <authorList>
            <person name="Liu L.N."/>
            <person name="Faulkner M."/>
            <person name="Liu X."/>
            <person name="Huang F."/>
            <person name="Darby A.C."/>
            <person name="Hall N."/>
        </authorList>
    </citation>
    <scope>NUCLEOTIDE SEQUENCE [LARGE SCALE GENOMIC DNA]</scope>
    <source>
        <strain evidence="4">ATCC 19567 / DSM 133 / F</strain>
    </source>
</reference>
<dbReference type="InterPro" id="IPR028250">
    <property type="entry name" value="DsbDN"/>
</dbReference>
<dbReference type="EMBL" id="LN907867">
    <property type="protein sequence ID" value="CUU43817.1"/>
    <property type="molecule type" value="Genomic_DNA"/>
</dbReference>
<dbReference type="Pfam" id="PF11412">
    <property type="entry name" value="DsbD_N"/>
    <property type="match status" value="1"/>
</dbReference>
<protein>
    <recommendedName>
        <fullName evidence="2">Thiol:disulfide interchange protein DsbD N-terminal domain-containing protein</fullName>
    </recommendedName>
</protein>
<feature type="signal peptide" evidence="1">
    <location>
        <begin position="1"/>
        <end position="19"/>
    </location>
</feature>
<dbReference type="PATRIC" id="fig|1079.7.peg.3003"/>
<sequence length="289" mass="29136">MLGGVATAAALGSATVVVAAAESAWVKAPYSAVRLIAPAANDGAGLKAGVDLKLDPGWKTYWRYPGEAGLPPRFDFAGSLNVRAVEVSWPAPQRFEAGGTVSIGYGGGVVFPLTVHPLDPARPVVLAAAVSYAVCGTLCIPAEVSLRLPLSPRKPGPTDPVKVATLVGSAAGPDAAALLQRFGARVPRPVAVGAGGPLAIAAVAIDRSTVPWRARVDAHAPADAELFVEGPSADWALPVPAPATVVGDGRVRFLFDLDGMPAGAVLAGAKLTLTLASEGGAIEAVVPLE</sequence>
<proteinExistence type="predicted"/>
<evidence type="ECO:0000256" key="1">
    <source>
        <dbReference type="SAM" id="SignalP"/>
    </source>
</evidence>
<keyword evidence="4" id="KW-1185">Reference proteome</keyword>
<name>A0A0S4Q8L8_BLAVI</name>
<evidence type="ECO:0000313" key="4">
    <source>
        <dbReference type="Proteomes" id="UP000065734"/>
    </source>
</evidence>
<dbReference type="STRING" id="1079.BVIR_78"/>
<feature type="chain" id="PRO_5006626006" description="Thiol:disulfide interchange protein DsbD N-terminal domain-containing protein" evidence="1">
    <location>
        <begin position="20"/>
        <end position="289"/>
    </location>
</feature>